<dbReference type="Proteomes" id="UP000626109">
    <property type="component" value="Unassembled WGS sequence"/>
</dbReference>
<sequence length="254" mass="28587">MDQRFTAVETQARHCWALGGRYWEFVLNTASYVAGFRISGGDAPCEGCLEDFAARWQQVPDTLIGGLCAPPPCGAAHVTGLIFTRHMERLLQLTFRLPAPDAAQAEARELSHWSQLRLDFVVAGVSSCGTTSLARTLEQLEGVVFSREGEDDFFFRHDRLLPYRSEVDHFNRQWLSKLGPVPRIRGLRHPGLFHSHRIRLALKHVPALKALVVVCDPLSRFEKVFWQYHLCKVPGRPNQVPAERCVSSVTSAVQ</sequence>
<organism evidence="1 2">
    <name type="scientific">Polarella glacialis</name>
    <name type="common">Dinoflagellate</name>
    <dbReference type="NCBI Taxonomy" id="89957"/>
    <lineage>
        <taxon>Eukaryota</taxon>
        <taxon>Sar</taxon>
        <taxon>Alveolata</taxon>
        <taxon>Dinophyceae</taxon>
        <taxon>Suessiales</taxon>
        <taxon>Suessiaceae</taxon>
        <taxon>Polarella</taxon>
    </lineage>
</organism>
<comment type="caution">
    <text evidence="1">The sequence shown here is derived from an EMBL/GenBank/DDBJ whole genome shotgun (WGS) entry which is preliminary data.</text>
</comment>
<evidence type="ECO:0000313" key="2">
    <source>
        <dbReference type="Proteomes" id="UP000626109"/>
    </source>
</evidence>
<evidence type="ECO:0000313" key="1">
    <source>
        <dbReference type="EMBL" id="CAE8645379.1"/>
    </source>
</evidence>
<dbReference type="InterPro" id="IPR027417">
    <property type="entry name" value="P-loop_NTPase"/>
</dbReference>
<protein>
    <recommendedName>
        <fullName evidence="3">Sulfotransferase</fullName>
    </recommendedName>
</protein>
<dbReference type="AlphaFoldDB" id="A0A813I4A5"/>
<dbReference type="SUPFAM" id="SSF52540">
    <property type="entry name" value="P-loop containing nucleoside triphosphate hydrolases"/>
    <property type="match status" value="1"/>
</dbReference>
<feature type="non-terminal residue" evidence="1">
    <location>
        <position position="254"/>
    </location>
</feature>
<dbReference type="Gene3D" id="3.40.50.300">
    <property type="entry name" value="P-loop containing nucleotide triphosphate hydrolases"/>
    <property type="match status" value="1"/>
</dbReference>
<evidence type="ECO:0008006" key="3">
    <source>
        <dbReference type="Google" id="ProtNLM"/>
    </source>
</evidence>
<dbReference type="EMBL" id="CAJNNW010003442">
    <property type="protein sequence ID" value="CAE8645379.1"/>
    <property type="molecule type" value="Genomic_DNA"/>
</dbReference>
<gene>
    <name evidence="1" type="ORF">PGLA2088_LOCUS3848</name>
</gene>
<accession>A0A813I4A5</accession>
<reference evidence="1" key="1">
    <citation type="submission" date="2021-02" db="EMBL/GenBank/DDBJ databases">
        <authorList>
            <person name="Dougan E. K."/>
            <person name="Rhodes N."/>
            <person name="Thang M."/>
            <person name="Chan C."/>
        </authorList>
    </citation>
    <scope>NUCLEOTIDE SEQUENCE</scope>
</reference>
<name>A0A813I4A5_POLGL</name>
<proteinExistence type="predicted"/>